<protein>
    <recommendedName>
        <fullName evidence="8">G-protein coupled receptors family 3 profile domain-containing protein</fullName>
    </recommendedName>
</protein>
<reference evidence="9 10" key="1">
    <citation type="submission" date="2018-03" db="EMBL/GenBank/DDBJ databases">
        <authorList>
            <person name="Fogelqvist J."/>
        </authorList>
    </citation>
    <scope>NUCLEOTIDE SEQUENCE [LARGE SCALE GENOMIC DNA]</scope>
</reference>
<dbReference type="InterPro" id="IPR025997">
    <property type="entry name" value="SBP_2_dom"/>
</dbReference>
<sequence>MTTQVVAIANPLLRSDSCACVDPRSVKIAVIISEPTANSIVAAFVAGATQAAADRKIHPLRIVYGHQFSTLAQAEAISSAAADGYTNILTQFSSSSLTVRPMPTVLSLMDNVRFGSVISGEHFLATSKAAVLHVGADNVAVGREAAERLLRLYPSRATNTVCLNTVKTLSNHDMRCTGWIAVMQAAGKIASELAVSDRDLTMTEVARLQNDGVVTALFVTGHAHRDAINVIRSAPGSTKMMVIPCDIDTVVASEMLSADSIVPFAIDTQPYLQGYLSVALMASYDVSHSAMQTRFFRTGPKFVDKTTRDLATYAARVEAGFPVCALDAASSPSGCYNRSDTHVTWVMNAASSNQFWSIVRSGMAQAALDSHVQVREYIDDTPTADEMAGEIDAIVAQEVARRQSSSQRSPNIGVVIAANAPFSTTHAAATRGVHADLGIPFIHVNKDLTGPADSTPYDTILFMSNYESGHNAADYIASEMPTIRHVTCLYEGVTFSSSRTFNINDRCLGALHGFSQRHPHITADYVIVDKYNGNLFPTLMAPFIANGTDMFLAGSTQSIDAAIMTLVDSGVFGIGQGKVTGGCWDSTPRMLEALNAGKWAFYMDQNPFLQGYVPNVLLLIEAITGGHGVGNALLPDPVYALSSNTTYTTLFSGPNFIRSTTPRVVNCSSSMPGVGVPQGEIDLVKSFPFVSASWPVCLLEERFVSSPAALDVIRPTVPTAMTGAVTAVSTLGAVVGASVLSGLYVYRGRPAVKAGSVPFMTLICVCCTAIFALSPLYVSAATAEMCSARMVLFPVLFTIVLASIFAKNLRLLRIFTNAMKAGAGRRQQNHSNRIVATHILAITIGTLLIVLLLVFVLPPAVVEIETGRDDTSRTVTNVCQYSETLRFTLYAYIGMVVVAGAVVSCKSWSIPDDFNEARYLGLALYVILFTFVVILPLVEMLRANTIASMIVSYTATFLATMVVMLSVTLPKLLAAHNNTKPALATMQKQQTGTVLSAGSQAPHRSSHAGTMIELEALRKENTALKLELAACKAQMADPVVKRA</sequence>
<dbReference type="AlphaFoldDB" id="A0A3P3YNX4"/>
<gene>
    <name evidence="9" type="ORF">PLBR_LOCUS8715</name>
</gene>
<keyword evidence="2 7" id="KW-0812">Transmembrane</keyword>
<evidence type="ECO:0000256" key="7">
    <source>
        <dbReference type="SAM" id="Phobius"/>
    </source>
</evidence>
<dbReference type="Gene3D" id="3.40.50.2300">
    <property type="match status" value="4"/>
</dbReference>
<evidence type="ECO:0000256" key="2">
    <source>
        <dbReference type="ARBA" id="ARBA00022692"/>
    </source>
</evidence>
<dbReference type="EMBL" id="OVEO01000017">
    <property type="protein sequence ID" value="SPR01500.1"/>
    <property type="molecule type" value="Genomic_DNA"/>
</dbReference>
<evidence type="ECO:0000256" key="5">
    <source>
        <dbReference type="ARBA" id="ARBA00023170"/>
    </source>
</evidence>
<dbReference type="Proteomes" id="UP000290189">
    <property type="component" value="Unassembled WGS sequence"/>
</dbReference>
<dbReference type="Pfam" id="PF00003">
    <property type="entry name" value="7tm_3"/>
    <property type="match status" value="1"/>
</dbReference>
<dbReference type="InterPro" id="IPR017978">
    <property type="entry name" value="GPCR_3_C"/>
</dbReference>
<feature type="transmembrane region" description="Helical" evidence="7">
    <location>
        <begin position="950"/>
        <end position="970"/>
    </location>
</feature>
<feature type="transmembrane region" description="Helical" evidence="7">
    <location>
        <begin position="917"/>
        <end position="938"/>
    </location>
</feature>
<dbReference type="PANTHER" id="PTHR24060">
    <property type="entry name" value="METABOTROPIC GLUTAMATE RECEPTOR"/>
    <property type="match status" value="1"/>
</dbReference>
<dbReference type="Pfam" id="PF13407">
    <property type="entry name" value="Peripla_BP_4"/>
    <property type="match status" value="2"/>
</dbReference>
<evidence type="ECO:0000259" key="8">
    <source>
        <dbReference type="PROSITE" id="PS50259"/>
    </source>
</evidence>
<evidence type="ECO:0000256" key="3">
    <source>
        <dbReference type="ARBA" id="ARBA00022989"/>
    </source>
</evidence>
<feature type="transmembrane region" description="Helical" evidence="7">
    <location>
        <begin position="835"/>
        <end position="857"/>
    </location>
</feature>
<proteinExistence type="predicted"/>
<comment type="subcellular location">
    <subcellularLocation>
        <location evidence="1">Membrane</location>
        <topology evidence="1">Multi-pass membrane protein</topology>
    </subcellularLocation>
</comment>
<feature type="transmembrane region" description="Helical" evidence="7">
    <location>
        <begin position="887"/>
        <end position="905"/>
    </location>
</feature>
<evidence type="ECO:0000313" key="10">
    <source>
        <dbReference type="Proteomes" id="UP000290189"/>
    </source>
</evidence>
<dbReference type="PROSITE" id="PS50259">
    <property type="entry name" value="G_PROTEIN_RECEP_F3_4"/>
    <property type="match status" value="1"/>
</dbReference>
<geneLocation type="mitochondrion" evidence="9"/>
<evidence type="ECO:0000256" key="1">
    <source>
        <dbReference type="ARBA" id="ARBA00004141"/>
    </source>
</evidence>
<dbReference type="PRINTS" id="PR00248">
    <property type="entry name" value="GPCRMGR"/>
</dbReference>
<keyword evidence="4 7" id="KW-0472">Membrane</keyword>
<evidence type="ECO:0000256" key="4">
    <source>
        <dbReference type="ARBA" id="ARBA00023136"/>
    </source>
</evidence>
<dbReference type="GO" id="GO:0004930">
    <property type="term" value="F:G protein-coupled receptor activity"/>
    <property type="evidence" value="ECO:0007669"/>
    <property type="project" value="InterPro"/>
</dbReference>
<evidence type="ECO:0000313" key="9">
    <source>
        <dbReference type="EMBL" id="SPR01500.1"/>
    </source>
</evidence>
<feature type="domain" description="G-protein coupled receptors family 3 profile" evidence="8">
    <location>
        <begin position="721"/>
        <end position="972"/>
    </location>
</feature>
<keyword evidence="6" id="KW-0325">Glycoprotein</keyword>
<dbReference type="InterPro" id="IPR000337">
    <property type="entry name" value="GPCR_3"/>
</dbReference>
<evidence type="ECO:0000256" key="6">
    <source>
        <dbReference type="ARBA" id="ARBA00023180"/>
    </source>
</evidence>
<keyword evidence="5" id="KW-0675">Receptor</keyword>
<name>A0A3P3YNX4_PLABS</name>
<feature type="transmembrane region" description="Helical" evidence="7">
    <location>
        <begin position="757"/>
        <end position="778"/>
    </location>
</feature>
<dbReference type="InterPro" id="IPR050726">
    <property type="entry name" value="mGluR"/>
</dbReference>
<dbReference type="InterPro" id="IPR028082">
    <property type="entry name" value="Peripla_BP_I"/>
</dbReference>
<organism evidence="9 10">
    <name type="scientific">Plasmodiophora brassicae</name>
    <name type="common">Clubroot disease agent</name>
    <dbReference type="NCBI Taxonomy" id="37360"/>
    <lineage>
        <taxon>Eukaryota</taxon>
        <taxon>Sar</taxon>
        <taxon>Rhizaria</taxon>
        <taxon>Endomyxa</taxon>
        <taxon>Phytomyxea</taxon>
        <taxon>Plasmodiophorida</taxon>
        <taxon>Plasmodiophoridae</taxon>
        <taxon>Plasmodiophora</taxon>
    </lineage>
</organism>
<keyword evidence="9" id="KW-0496">Mitochondrion</keyword>
<dbReference type="GO" id="GO:0016020">
    <property type="term" value="C:membrane"/>
    <property type="evidence" value="ECO:0007669"/>
    <property type="project" value="UniProtKB-SubCell"/>
</dbReference>
<accession>A0A3P3YNX4</accession>
<feature type="transmembrane region" description="Helical" evidence="7">
    <location>
        <begin position="724"/>
        <end position="745"/>
    </location>
</feature>
<dbReference type="SUPFAM" id="SSF53822">
    <property type="entry name" value="Periplasmic binding protein-like I"/>
    <property type="match status" value="2"/>
</dbReference>
<feature type="transmembrane region" description="Helical" evidence="7">
    <location>
        <begin position="790"/>
        <end position="809"/>
    </location>
</feature>
<keyword evidence="3 7" id="KW-1133">Transmembrane helix</keyword>